<dbReference type="GO" id="GO:0006552">
    <property type="term" value="P:L-leucine catabolic process"/>
    <property type="evidence" value="ECO:0007669"/>
    <property type="project" value="TreeGrafter"/>
</dbReference>
<evidence type="ECO:0000256" key="1">
    <source>
        <dbReference type="ARBA" id="ARBA00005143"/>
    </source>
</evidence>
<dbReference type="FunFam" id="3.20.20.70:FF:000071">
    <property type="entry name" value="Hydroxymethylglutaryl-CoA lyase"/>
    <property type="match status" value="1"/>
</dbReference>
<reference evidence="10" key="1">
    <citation type="submission" date="2017-02" db="UniProtKB">
        <authorList>
            <consortium name="WormBaseParasite"/>
        </authorList>
    </citation>
    <scope>IDENTIFICATION</scope>
</reference>
<dbReference type="EMBL" id="UXUI01009755">
    <property type="protein sequence ID" value="VDD94263.1"/>
    <property type="molecule type" value="Genomic_DNA"/>
</dbReference>
<comment type="pathway">
    <text evidence="1">Metabolic intermediate metabolism; (S)-3-hydroxy-3-methylglutaryl-CoA degradation; acetoacetate from (S)-3-hydroxy-3-methylglutaryl-CoA: step 1/1.</text>
</comment>
<gene>
    <name evidence="8" type="ORF">EVEC_LOCUS9014</name>
</gene>
<dbReference type="OrthoDB" id="1905920at2759"/>
<proteinExistence type="inferred from homology"/>
<evidence type="ECO:0000256" key="4">
    <source>
        <dbReference type="ARBA" id="ARBA00022723"/>
    </source>
</evidence>
<organism evidence="10">
    <name type="scientific">Enterobius vermicularis</name>
    <name type="common">Human pinworm</name>
    <dbReference type="NCBI Taxonomy" id="51028"/>
    <lineage>
        <taxon>Eukaryota</taxon>
        <taxon>Metazoa</taxon>
        <taxon>Ecdysozoa</taxon>
        <taxon>Nematoda</taxon>
        <taxon>Chromadorea</taxon>
        <taxon>Rhabditida</taxon>
        <taxon>Spirurina</taxon>
        <taxon>Oxyuridomorpha</taxon>
        <taxon>Oxyuroidea</taxon>
        <taxon>Oxyuridae</taxon>
        <taxon>Enterobius</taxon>
    </lineage>
</organism>
<dbReference type="GO" id="GO:0004419">
    <property type="term" value="F:hydroxymethylglutaryl-CoA lyase activity"/>
    <property type="evidence" value="ECO:0007669"/>
    <property type="project" value="UniProtKB-EC"/>
</dbReference>
<comment type="similarity">
    <text evidence="2">Belongs to the HMG-CoA lyase family.</text>
</comment>
<dbReference type="InterPro" id="IPR013785">
    <property type="entry name" value="Aldolase_TIM"/>
</dbReference>
<dbReference type="GO" id="GO:0046951">
    <property type="term" value="P:ketone body biosynthetic process"/>
    <property type="evidence" value="ECO:0007669"/>
    <property type="project" value="TreeGrafter"/>
</dbReference>
<protein>
    <recommendedName>
        <fullName evidence="3">hydroxymethylglutaryl-CoA lyase</fullName>
        <ecNumber evidence="3">4.1.3.4</ecNumber>
    </recommendedName>
</protein>
<dbReference type="Proteomes" id="UP000274131">
    <property type="component" value="Unassembled WGS sequence"/>
</dbReference>
<evidence type="ECO:0000256" key="6">
    <source>
        <dbReference type="ARBA" id="ARBA00049877"/>
    </source>
</evidence>
<evidence type="ECO:0000313" key="9">
    <source>
        <dbReference type="Proteomes" id="UP000274131"/>
    </source>
</evidence>
<dbReference type="SUPFAM" id="SSF51569">
    <property type="entry name" value="Aldolase"/>
    <property type="match status" value="1"/>
</dbReference>
<evidence type="ECO:0000259" key="7">
    <source>
        <dbReference type="PROSITE" id="PS50991"/>
    </source>
</evidence>
<evidence type="ECO:0000256" key="2">
    <source>
        <dbReference type="ARBA" id="ARBA00009405"/>
    </source>
</evidence>
<dbReference type="NCBIfam" id="NF004283">
    <property type="entry name" value="PRK05692.1"/>
    <property type="match status" value="1"/>
</dbReference>
<reference evidence="8 9" key="2">
    <citation type="submission" date="2018-10" db="EMBL/GenBank/DDBJ databases">
        <authorList>
            <consortium name="Pathogen Informatics"/>
        </authorList>
    </citation>
    <scope>NUCLEOTIDE SEQUENCE [LARGE SCALE GENOMIC DNA]</scope>
</reference>
<keyword evidence="5" id="KW-0456">Lyase</keyword>
<keyword evidence="4" id="KW-0479">Metal-binding</keyword>
<dbReference type="GO" id="GO:0046872">
    <property type="term" value="F:metal ion binding"/>
    <property type="evidence" value="ECO:0007669"/>
    <property type="project" value="UniProtKB-KW"/>
</dbReference>
<dbReference type="CDD" id="cd07938">
    <property type="entry name" value="DRE_TIM_HMGL"/>
    <property type="match status" value="1"/>
</dbReference>
<dbReference type="STRING" id="51028.A0A0N4VFS7"/>
<evidence type="ECO:0000256" key="3">
    <source>
        <dbReference type="ARBA" id="ARBA00012910"/>
    </source>
</evidence>
<dbReference type="PANTHER" id="PTHR42738:SF7">
    <property type="entry name" value="HYDROXYMETHYLGLUTARYL-COA LYASE"/>
    <property type="match status" value="1"/>
</dbReference>
<feature type="domain" description="Pyruvate carboxyltransferase" evidence="7">
    <location>
        <begin position="31"/>
        <end position="326"/>
    </location>
</feature>
<evidence type="ECO:0000256" key="5">
    <source>
        <dbReference type="ARBA" id="ARBA00023239"/>
    </source>
</evidence>
<dbReference type="InterPro" id="IPR043594">
    <property type="entry name" value="HMGL"/>
</dbReference>
<dbReference type="Pfam" id="PF00682">
    <property type="entry name" value="HMGL-like"/>
    <property type="match status" value="1"/>
</dbReference>
<dbReference type="AlphaFoldDB" id="A0A0N4VFS7"/>
<name>A0A0N4VFS7_ENTVE</name>
<evidence type="ECO:0000313" key="10">
    <source>
        <dbReference type="WBParaSite" id="EVEC_0000960401-mRNA-1"/>
    </source>
</evidence>
<dbReference type="UniPathway" id="UPA00896">
    <property type="reaction ID" value="UER00863"/>
</dbReference>
<evidence type="ECO:0000313" key="8">
    <source>
        <dbReference type="EMBL" id="VDD94263.1"/>
    </source>
</evidence>
<comment type="catalytic activity">
    <reaction evidence="6">
        <text>(3S)-3-hydroxy-3-methylglutaryl-CoA = acetoacetate + acetyl-CoA</text>
        <dbReference type="Rhea" id="RHEA:24404"/>
        <dbReference type="ChEBI" id="CHEBI:13705"/>
        <dbReference type="ChEBI" id="CHEBI:43074"/>
        <dbReference type="ChEBI" id="CHEBI:57288"/>
        <dbReference type="EC" id="4.1.3.4"/>
    </reaction>
</comment>
<dbReference type="WBParaSite" id="EVEC_0000960401-mRNA-1">
    <property type="protein sequence ID" value="EVEC_0000960401-mRNA-1"/>
    <property type="gene ID" value="EVEC_0000960401"/>
</dbReference>
<sequence>MGYWRIRFSDTELGIELLISKSCTTSGDNAFKVVEVGPRDGLQNEKYIFYHFQTVGYKRLNCEDQFHVSAFQKILAIEDKLKFIEKLGFCGLKTIEVTSYVSPKKVPQMADHAQLIAALQKQPGISYPVLVPNKKGLEKVVNSGLVRDVAVFCAASDTFSRKNVNKSMEKSLEEASSVARAAVEAKMTVRGYVSCVVHCAYEGKIRPGIVARLVEKLLDAGCYEISLGDTTGAGGPRSIQELLDTLIMSGVPTTKLAVHFHNTYGQALANILVAIEKGIRTADSSIAGLGGCPYSKNATGNVATEDLVYMLQDLGFETGIKLDDLYDVGQWICGKLGRFNDSKVAAAHFARAENRDFVT</sequence>
<dbReference type="PROSITE" id="PS50991">
    <property type="entry name" value="PYR_CT"/>
    <property type="match status" value="1"/>
</dbReference>
<accession>A0A0N4VFS7</accession>
<dbReference type="EC" id="4.1.3.4" evidence="3"/>
<dbReference type="PANTHER" id="PTHR42738">
    <property type="entry name" value="HYDROXYMETHYLGLUTARYL-COA LYASE"/>
    <property type="match status" value="1"/>
</dbReference>
<dbReference type="InterPro" id="IPR000891">
    <property type="entry name" value="PYR_CT"/>
</dbReference>
<keyword evidence="9" id="KW-1185">Reference proteome</keyword>
<dbReference type="Gene3D" id="3.20.20.70">
    <property type="entry name" value="Aldolase class I"/>
    <property type="match status" value="1"/>
</dbReference>